<sequence length="258" mass="29228">MKNIPEDIQEKLRDEYEVEIPKKKNSRIQIKGLKKEITAAKEKLINNIILQNGLGTSSHQRIIETLYENKKGKMDFILEMDSDTYSTLSNADSNANENSLSTGWRSYVFKDDIRIKPHPNGNNVTPAGYPPRPPLTRIDSRNSFPVRPGFPQGVPNRPPPQQIRQPPPGTPFLQRPPGVPSRPPFQPPFPNNQVVPNLQHQIQGQPRPLRPGAPIRGVAPGPRPPGLVQQRSEEQRIEREALSKVKPWIYRRAPILNQ</sequence>
<name>A0ABD2NGF1_9CUCU</name>
<comment type="caution">
    <text evidence="2">The sequence shown here is derived from an EMBL/GenBank/DDBJ whole genome shotgun (WGS) entry which is preliminary data.</text>
</comment>
<evidence type="ECO:0000256" key="1">
    <source>
        <dbReference type="SAM" id="MobiDB-lite"/>
    </source>
</evidence>
<organism evidence="2 3">
    <name type="scientific">Cryptolaemus montrouzieri</name>
    <dbReference type="NCBI Taxonomy" id="559131"/>
    <lineage>
        <taxon>Eukaryota</taxon>
        <taxon>Metazoa</taxon>
        <taxon>Ecdysozoa</taxon>
        <taxon>Arthropoda</taxon>
        <taxon>Hexapoda</taxon>
        <taxon>Insecta</taxon>
        <taxon>Pterygota</taxon>
        <taxon>Neoptera</taxon>
        <taxon>Endopterygota</taxon>
        <taxon>Coleoptera</taxon>
        <taxon>Polyphaga</taxon>
        <taxon>Cucujiformia</taxon>
        <taxon>Coccinelloidea</taxon>
        <taxon>Coccinellidae</taxon>
        <taxon>Scymninae</taxon>
        <taxon>Scymnini</taxon>
        <taxon>Cryptolaemus</taxon>
    </lineage>
</organism>
<accession>A0ABD2NGF1</accession>
<keyword evidence="3" id="KW-1185">Reference proteome</keyword>
<proteinExistence type="predicted"/>
<gene>
    <name evidence="2" type="ORF">HHI36_012971</name>
</gene>
<evidence type="ECO:0000313" key="3">
    <source>
        <dbReference type="Proteomes" id="UP001516400"/>
    </source>
</evidence>
<feature type="compositionally biased region" description="Pro residues" evidence="1">
    <location>
        <begin position="156"/>
        <end position="170"/>
    </location>
</feature>
<reference evidence="2 3" key="1">
    <citation type="journal article" date="2021" name="BMC Biol.">
        <title>Horizontally acquired antibacterial genes associated with adaptive radiation of ladybird beetles.</title>
        <authorList>
            <person name="Li H.S."/>
            <person name="Tang X.F."/>
            <person name="Huang Y.H."/>
            <person name="Xu Z.Y."/>
            <person name="Chen M.L."/>
            <person name="Du X.Y."/>
            <person name="Qiu B.Y."/>
            <person name="Chen P.T."/>
            <person name="Zhang W."/>
            <person name="Slipinski A."/>
            <person name="Escalona H.E."/>
            <person name="Waterhouse R.M."/>
            <person name="Zwick A."/>
            <person name="Pang H."/>
        </authorList>
    </citation>
    <scope>NUCLEOTIDE SEQUENCE [LARGE SCALE GENOMIC DNA]</scope>
    <source>
        <strain evidence="2">SYSU2018</strain>
    </source>
</reference>
<feature type="region of interest" description="Disordered" evidence="1">
    <location>
        <begin position="201"/>
        <end position="235"/>
    </location>
</feature>
<feature type="region of interest" description="Disordered" evidence="1">
    <location>
        <begin position="116"/>
        <end position="185"/>
    </location>
</feature>
<dbReference type="AlphaFoldDB" id="A0ABD2NGF1"/>
<dbReference type="Proteomes" id="UP001516400">
    <property type="component" value="Unassembled WGS sequence"/>
</dbReference>
<dbReference type="EMBL" id="JABFTP020000103">
    <property type="protein sequence ID" value="KAL3277630.1"/>
    <property type="molecule type" value="Genomic_DNA"/>
</dbReference>
<evidence type="ECO:0000313" key="2">
    <source>
        <dbReference type="EMBL" id="KAL3277630.1"/>
    </source>
</evidence>
<protein>
    <submittedName>
        <fullName evidence="2">Uncharacterized protein</fullName>
    </submittedName>
</protein>